<dbReference type="InterPro" id="IPR001412">
    <property type="entry name" value="aa-tRNA-synth_I_CS"/>
</dbReference>
<dbReference type="InterPro" id="IPR009080">
    <property type="entry name" value="tRNAsynth_Ia_anticodon-bd"/>
</dbReference>
<dbReference type="FunCoup" id="A0A0G4GA74">
    <property type="interactions" value="642"/>
</dbReference>
<dbReference type="PANTHER" id="PTHR45794">
    <property type="entry name" value="LEUCYL-TRNA SYNTHETASE"/>
    <property type="match status" value="1"/>
</dbReference>
<evidence type="ECO:0000259" key="17">
    <source>
        <dbReference type="Pfam" id="PF08264"/>
    </source>
</evidence>
<evidence type="ECO:0000259" key="15">
    <source>
        <dbReference type="Pfam" id="PF00133"/>
    </source>
</evidence>
<dbReference type="SUPFAM" id="SSF47323">
    <property type="entry name" value="Anticodon-binding domain of a subclass of class I aminoacyl-tRNA synthetases"/>
    <property type="match status" value="1"/>
</dbReference>
<dbReference type="FunFam" id="3.90.740.10:FF:000001">
    <property type="entry name" value="Leucine--tRNA ligase, cytoplasmic"/>
    <property type="match status" value="1"/>
</dbReference>
<evidence type="ECO:0000256" key="2">
    <source>
        <dbReference type="ARBA" id="ARBA00005594"/>
    </source>
</evidence>
<feature type="coiled-coil region" evidence="13">
    <location>
        <begin position="946"/>
        <end position="973"/>
    </location>
</feature>
<evidence type="ECO:0000256" key="7">
    <source>
        <dbReference type="ARBA" id="ARBA00022833"/>
    </source>
</evidence>
<keyword evidence="9 12" id="KW-0648">Protein biosynthesis</keyword>
<comment type="similarity">
    <text evidence="2 12">Belongs to the class-I aminoacyl-tRNA synthetase family.</text>
</comment>
<dbReference type="STRING" id="1169540.A0A0G4GA74"/>
<dbReference type="OMA" id="KFIEWQF"/>
<evidence type="ECO:0000313" key="18">
    <source>
        <dbReference type="EMBL" id="CEM25783.1"/>
    </source>
</evidence>
<keyword evidence="5" id="KW-0479">Metal-binding</keyword>
<dbReference type="EC" id="6.1.1.4" evidence="3"/>
<dbReference type="SUPFAM" id="SSF52374">
    <property type="entry name" value="Nucleotidylyl transferase"/>
    <property type="match status" value="1"/>
</dbReference>
<keyword evidence="8 12" id="KW-0067">ATP-binding</keyword>
<dbReference type="InterPro" id="IPR004493">
    <property type="entry name" value="Leu-tRNA-synth_Ia_arc/euk"/>
</dbReference>
<dbReference type="GO" id="GO:0002161">
    <property type="term" value="F:aminoacyl-tRNA deacylase activity"/>
    <property type="evidence" value="ECO:0007669"/>
    <property type="project" value="InterPro"/>
</dbReference>
<dbReference type="Proteomes" id="UP000041254">
    <property type="component" value="Unassembled WGS sequence"/>
</dbReference>
<keyword evidence="6 12" id="KW-0547">Nucleotide-binding</keyword>
<dbReference type="SUPFAM" id="SSF50677">
    <property type="entry name" value="ValRS/IleRS/LeuRS editing domain"/>
    <property type="match status" value="1"/>
</dbReference>
<dbReference type="PhylomeDB" id="A0A0G4GA74"/>
<dbReference type="PROSITE" id="PS00178">
    <property type="entry name" value="AA_TRNA_LIGASE_I"/>
    <property type="match status" value="1"/>
</dbReference>
<evidence type="ECO:0000259" key="16">
    <source>
        <dbReference type="Pfam" id="PF01406"/>
    </source>
</evidence>
<dbReference type="PANTHER" id="PTHR45794:SF1">
    <property type="entry name" value="LEUCINE--TRNA LIGASE, CYTOPLASMIC"/>
    <property type="match status" value="1"/>
</dbReference>
<evidence type="ECO:0000256" key="5">
    <source>
        <dbReference type="ARBA" id="ARBA00022723"/>
    </source>
</evidence>
<dbReference type="InParanoid" id="A0A0G4GA74"/>
<organism evidence="18 19">
    <name type="scientific">Vitrella brassicaformis (strain CCMP3155)</name>
    <dbReference type="NCBI Taxonomy" id="1169540"/>
    <lineage>
        <taxon>Eukaryota</taxon>
        <taxon>Sar</taxon>
        <taxon>Alveolata</taxon>
        <taxon>Colpodellida</taxon>
        <taxon>Vitrellaceae</taxon>
        <taxon>Vitrella</taxon>
    </lineage>
</organism>
<evidence type="ECO:0000256" key="3">
    <source>
        <dbReference type="ARBA" id="ARBA00013164"/>
    </source>
</evidence>
<feature type="region of interest" description="Disordered" evidence="14">
    <location>
        <begin position="1"/>
        <end position="23"/>
    </location>
</feature>
<dbReference type="OrthoDB" id="10249672at2759"/>
<dbReference type="GO" id="GO:0046872">
    <property type="term" value="F:metal ion binding"/>
    <property type="evidence" value="ECO:0007669"/>
    <property type="project" value="UniProtKB-KW"/>
</dbReference>
<evidence type="ECO:0000256" key="1">
    <source>
        <dbReference type="ARBA" id="ARBA00001947"/>
    </source>
</evidence>
<evidence type="ECO:0000256" key="11">
    <source>
        <dbReference type="ARBA" id="ARBA00030520"/>
    </source>
</evidence>
<dbReference type="InterPro" id="IPR014729">
    <property type="entry name" value="Rossmann-like_a/b/a_fold"/>
</dbReference>
<name>A0A0G4GA74_VITBC</name>
<comment type="cofactor">
    <cofactor evidence="1">
        <name>Zn(2+)</name>
        <dbReference type="ChEBI" id="CHEBI:29105"/>
    </cofactor>
</comment>
<dbReference type="Pfam" id="PF00133">
    <property type="entry name" value="tRNA-synt_1"/>
    <property type="match status" value="1"/>
</dbReference>
<dbReference type="InterPro" id="IPR002300">
    <property type="entry name" value="aa-tRNA-synth_Ia"/>
</dbReference>
<reference evidence="18 19" key="1">
    <citation type="submission" date="2014-11" db="EMBL/GenBank/DDBJ databases">
        <authorList>
            <person name="Zhu J."/>
            <person name="Qi W."/>
            <person name="Song R."/>
        </authorList>
    </citation>
    <scope>NUCLEOTIDE SEQUENCE [LARGE SCALE GENOMIC DNA]</scope>
</reference>
<evidence type="ECO:0000256" key="9">
    <source>
        <dbReference type="ARBA" id="ARBA00022917"/>
    </source>
</evidence>
<dbReference type="VEuPathDB" id="CryptoDB:Vbra_9824"/>
<keyword evidence="19" id="KW-1185">Reference proteome</keyword>
<evidence type="ECO:0000256" key="12">
    <source>
        <dbReference type="RuleBase" id="RU363035"/>
    </source>
</evidence>
<keyword evidence="13" id="KW-0175">Coiled coil</keyword>
<dbReference type="NCBIfam" id="TIGR00395">
    <property type="entry name" value="leuS_arch"/>
    <property type="match status" value="1"/>
</dbReference>
<evidence type="ECO:0000256" key="8">
    <source>
        <dbReference type="ARBA" id="ARBA00022840"/>
    </source>
</evidence>
<feature type="domain" description="Methionyl/Valyl/Leucyl/Isoleucyl-tRNA synthetase anticodon-binding" evidence="17">
    <location>
        <begin position="839"/>
        <end position="970"/>
    </location>
</feature>
<sequence>MATTNGTAPAPTATASSSTGGHSFARRDKLLSIEKSVQQLWQEGDVYTESAPPEPWSDQKNEEKFFVTFPYPYMNGRLHLGHAFSLTKAEFQARFQRTQGKRVLWPFGFHCTGMPIAACADKLKREIVEMAAEREGAKENDCEQTNGAAAAAAAAPAPETTTDGDLTKFKGKKSKAASKAGKAKGQWEIMVSMGVPESDIPEFAEAGHWLQYFPPLAVEDLKIFGMAVDWRRSFITTDANPYYDAFIRWQFNKLKAANKIKYGKRHSIFSRIEGQPCADHDRASGEGVGPQEYTLVKMKVLEIPAGWKGAVGERSVFLVAATLRPETMYGQTNCFVKPEGDDAIYGAYLMKSDEVFICSRRSALNMAYQDIAILDDPIPPDTLPEPRCLHTMHGKELIGLKLRAPLAVYDEVYALPMTTISMDKGTGVVTSVPSDAPDDYAALKDLQDKHNMRNHFGVKDEWCDPLRFKVVPIIDIPGYGDQAAVKLYHDKKIQSQKDKVKLAEAKEEVYKKGFYEGVMLVGNHAGKKVEEAKNLVRKELIDSGDAVPYFEPEKPVMSRSGDDCVVALCDQWYLDYGEDSWRTSVESHVSSPGTFNAFNALGHFRAVLSWLCQWACSRNYGLGSFLPWDDKVVIESLSDSTIYMAYYTIAHMLHGDTSNLDGSKPSPASVKADQLTDEVFDYIFLQTDTPPQNTSIPTDKLDLMRREFAYWYPMDLRCSGKDLINNHLTMALYNHAAIWDKRPDLWPKAFFTNGHVMVDNEKMSKSVGNFLTLKQSVEEFTADATRLALADAGDALEDANFQRKVAETALLRLWNFEQFVAETVKRRDDLRSGPKTFVDEMLINELKILVNDARKSYAGLVYREALRCSFYDMQAMRDAYKTLVGNEDMHREAIQLWMEWHVLALSPICPHICEHIWTNILTKPNLIVREPWPTFSPPDPIMHRKYATLKRSLEDFRKMREKAEKTNQKSKNTEPLNKAVIYVASEYLGWQQQVLQVLQTIPLDQNSKPPPPKEYMEILKNSPALQAFEKKLLKDALSFADFQMKEVHERGPDALDLNLPFDERELLLSFKDYISSSLKVEDIEVVDSGSTHPSDSSDKRLQAVPSRPVVHFYSGAGA</sequence>
<dbReference type="InterPro" id="IPR032678">
    <property type="entry name" value="tRNA-synt_1_cat_dom"/>
</dbReference>
<evidence type="ECO:0000256" key="6">
    <source>
        <dbReference type="ARBA" id="ARBA00022741"/>
    </source>
</evidence>
<dbReference type="AlphaFoldDB" id="A0A0G4GA74"/>
<evidence type="ECO:0000313" key="19">
    <source>
        <dbReference type="Proteomes" id="UP000041254"/>
    </source>
</evidence>
<dbReference type="GO" id="GO:0004823">
    <property type="term" value="F:leucine-tRNA ligase activity"/>
    <property type="evidence" value="ECO:0007669"/>
    <property type="project" value="UniProtKB-EC"/>
</dbReference>
<feature type="compositionally biased region" description="Low complexity" evidence="14">
    <location>
        <begin position="1"/>
        <end position="21"/>
    </location>
</feature>
<evidence type="ECO:0000256" key="14">
    <source>
        <dbReference type="SAM" id="MobiDB-lite"/>
    </source>
</evidence>
<dbReference type="Pfam" id="PF01406">
    <property type="entry name" value="tRNA-synt_1e"/>
    <property type="match status" value="1"/>
</dbReference>
<dbReference type="EMBL" id="CDMY01000603">
    <property type="protein sequence ID" value="CEM25783.1"/>
    <property type="molecule type" value="Genomic_DNA"/>
</dbReference>
<dbReference type="Gene3D" id="3.40.50.620">
    <property type="entry name" value="HUPs"/>
    <property type="match status" value="2"/>
</dbReference>
<dbReference type="Gene3D" id="1.10.730.10">
    <property type="entry name" value="Isoleucyl-tRNA Synthetase, Domain 1"/>
    <property type="match status" value="1"/>
</dbReference>
<feature type="domain" description="tRNA synthetases class I catalytic" evidence="16">
    <location>
        <begin position="713"/>
        <end position="791"/>
    </location>
</feature>
<evidence type="ECO:0000256" key="4">
    <source>
        <dbReference type="ARBA" id="ARBA00022598"/>
    </source>
</evidence>
<dbReference type="InterPro" id="IPR013155">
    <property type="entry name" value="M/V/L/I-tRNA-synth_anticd-bd"/>
</dbReference>
<keyword evidence="10 12" id="KW-0030">Aminoacyl-tRNA synthetase</keyword>
<gene>
    <name evidence="18" type="ORF">Vbra_9824</name>
</gene>
<dbReference type="Gene3D" id="3.90.740.10">
    <property type="entry name" value="Valyl/Leucyl/Isoleucyl-tRNA synthetase, editing domain"/>
    <property type="match status" value="1"/>
</dbReference>
<accession>A0A0G4GA74</accession>
<proteinExistence type="inferred from homology"/>
<feature type="region of interest" description="Disordered" evidence="14">
    <location>
        <begin position="134"/>
        <end position="164"/>
    </location>
</feature>
<dbReference type="Pfam" id="PF08264">
    <property type="entry name" value="Anticodon_1"/>
    <property type="match status" value="1"/>
</dbReference>
<protein>
    <recommendedName>
        <fullName evidence="3">leucine--tRNA ligase</fullName>
        <ecNumber evidence="3">6.1.1.4</ecNumber>
    </recommendedName>
    <alternativeName>
        <fullName evidence="11">Leucyl-tRNA synthetase</fullName>
    </alternativeName>
</protein>
<evidence type="ECO:0000256" key="10">
    <source>
        <dbReference type="ARBA" id="ARBA00023146"/>
    </source>
</evidence>
<feature type="compositionally biased region" description="Low complexity" evidence="14">
    <location>
        <begin position="148"/>
        <end position="158"/>
    </location>
</feature>
<feature type="domain" description="Aminoacyl-tRNA synthetase class Ia" evidence="15">
    <location>
        <begin position="37"/>
        <end position="122"/>
    </location>
</feature>
<keyword evidence="7" id="KW-0862">Zinc</keyword>
<dbReference type="InterPro" id="IPR009008">
    <property type="entry name" value="Val/Leu/Ile-tRNA-synth_edit"/>
</dbReference>
<dbReference type="GO" id="GO:0005524">
    <property type="term" value="F:ATP binding"/>
    <property type="evidence" value="ECO:0007669"/>
    <property type="project" value="UniProtKB-KW"/>
</dbReference>
<keyword evidence="4 12" id="KW-0436">Ligase</keyword>
<evidence type="ECO:0000256" key="13">
    <source>
        <dbReference type="SAM" id="Coils"/>
    </source>
</evidence>
<dbReference type="GO" id="GO:0006429">
    <property type="term" value="P:leucyl-tRNA aminoacylation"/>
    <property type="evidence" value="ECO:0007669"/>
    <property type="project" value="InterPro"/>
</dbReference>